<feature type="compositionally biased region" description="Low complexity" evidence="1">
    <location>
        <begin position="941"/>
        <end position="953"/>
    </location>
</feature>
<dbReference type="SUPFAM" id="SSF48371">
    <property type="entry name" value="ARM repeat"/>
    <property type="match status" value="1"/>
</dbReference>
<evidence type="ECO:0000313" key="4">
    <source>
        <dbReference type="Proteomes" id="UP000774617"/>
    </source>
</evidence>
<dbReference type="InterPro" id="IPR051177">
    <property type="entry name" value="CIK-Related_Protein"/>
</dbReference>
<dbReference type="CDD" id="cd14011">
    <property type="entry name" value="PK_SCY1_like"/>
    <property type="match status" value="1"/>
</dbReference>
<dbReference type="Gene3D" id="1.25.10.10">
    <property type="entry name" value="Leucine-rich Repeat Variant"/>
    <property type="match status" value="1"/>
</dbReference>
<dbReference type="SMART" id="SM00220">
    <property type="entry name" value="S_TKc"/>
    <property type="match status" value="1"/>
</dbReference>
<feature type="region of interest" description="Disordered" evidence="1">
    <location>
        <begin position="131"/>
        <end position="152"/>
    </location>
</feature>
<proteinExistence type="predicted"/>
<feature type="region of interest" description="Disordered" evidence="1">
    <location>
        <begin position="731"/>
        <end position="878"/>
    </location>
</feature>
<dbReference type="Pfam" id="PF00069">
    <property type="entry name" value="Pkinase"/>
    <property type="match status" value="1"/>
</dbReference>
<accession>A0ABQ8GFV3</accession>
<evidence type="ECO:0000256" key="1">
    <source>
        <dbReference type="SAM" id="MobiDB-lite"/>
    </source>
</evidence>
<name>A0ABQ8GFV3_9PEZI</name>
<organism evidence="3 4">
    <name type="scientific">Macrophomina phaseolina</name>
    <dbReference type="NCBI Taxonomy" id="35725"/>
    <lineage>
        <taxon>Eukaryota</taxon>
        <taxon>Fungi</taxon>
        <taxon>Dikarya</taxon>
        <taxon>Ascomycota</taxon>
        <taxon>Pezizomycotina</taxon>
        <taxon>Dothideomycetes</taxon>
        <taxon>Dothideomycetes incertae sedis</taxon>
        <taxon>Botryosphaeriales</taxon>
        <taxon>Botryosphaeriaceae</taxon>
        <taxon>Macrophomina</taxon>
    </lineage>
</organism>
<sequence length="963" mass="103552">MAAQFFSSAVKSFTSNIGSNYTVSSSPSSVSGPWKIYDAKKKSTGKPASVFVFEKKSLDPQGGGFGPRSTSGTIKRAQEEVVERLKKEASSLARLRHPSILELAEPVEETRSGGLMFATEPVTASLAGLLQEKDEQERSGGPGGRSSRYVVEEDGTRRRRELEIDELEIQKGLLQIAKGLDFLHESAGLVHGNLTPEAIFVNAKSDWKISGLGFCSPPENSTKPTSVTPISLSEILNHDPRLPQTVQLNLDYTSPDFVMDNNLNTAADMFSLGLLVIALYNSPHRSPLETNQSPSTYKRLFASSSTIPTQNNNFLSKGKLPREIVSGLLPRLITRRPAQRLNAREFQEAQYFDNILVSTIRFLDNLPAKTPAEKSQFMRGLPRVLNQFPKSVLEKKVLPALLEEMKDRELLSIVLQNVFKIITMVPSGKRAFCDRVLPRLREVFLNGGAGGKPPQADRDSAKEAGLMIILENMKLMSENCTGKEFKDDVLPLIVLALESPTHSLVDAALRTLPTIIYVLDFSTIKNEFFPIVANVFAKTTSMGIKIRGLQAFRTLCGGGISEDSGDGLDGFGADKPKSKHNAAVLDKYTIQEKVVPLLKAIKTKEPAVMMASLDVFKEVGKIADSDFLAMDVLPILWNFSLGPLLNLQQFQAFMALIKQLSTRIEQEQTRKLQELSASNTTTAARADDFMSFGGISPANGTSNGEDADFESLVTGRAGNSFSADGFDAGWGGSASTTTSPPLSAGLQRPSNPRTQSTRASEAAPSFSWSTPPPQQTSTPPPRMGTGGMHTLPTQNRSLTPVASSSLNSFASLKPQNTGPSSTSSNMNGWGALSTTSNSSAFSLPLQPSRPQQQNAGGPGLMNMGILSPQPSSTTGGTAVNWSAAAMPAQQPSMGLSANRFGQQNNSTNSPYAGFGIAPPPGATGSASGRLTSLGGMGGMGQQHQPQQQQQGQKKGLDQYESLL</sequence>
<feature type="compositionally biased region" description="Polar residues" evidence="1">
    <location>
        <begin position="868"/>
        <end position="878"/>
    </location>
</feature>
<dbReference type="PROSITE" id="PS50011">
    <property type="entry name" value="PROTEIN_KINASE_DOM"/>
    <property type="match status" value="1"/>
</dbReference>
<keyword evidence="4" id="KW-1185">Reference proteome</keyword>
<dbReference type="InterPro" id="IPR016024">
    <property type="entry name" value="ARM-type_fold"/>
</dbReference>
<dbReference type="PANTHER" id="PTHR12984">
    <property type="entry name" value="SCY1-RELATED S/T PROTEIN KINASE-LIKE"/>
    <property type="match status" value="1"/>
</dbReference>
<comment type="caution">
    <text evidence="3">The sequence shown here is derived from an EMBL/GenBank/DDBJ whole genome shotgun (WGS) entry which is preliminary data.</text>
</comment>
<feature type="region of interest" description="Disordered" evidence="1">
    <location>
        <begin position="893"/>
        <end position="963"/>
    </location>
</feature>
<gene>
    <name evidence="3" type="ORF">B0J12DRAFT_570400</name>
</gene>
<dbReference type="SUPFAM" id="SSF56112">
    <property type="entry name" value="Protein kinase-like (PK-like)"/>
    <property type="match status" value="1"/>
</dbReference>
<dbReference type="PANTHER" id="PTHR12984:SF6">
    <property type="entry name" value="SCY1-LIKE PROTEIN 2"/>
    <property type="match status" value="1"/>
</dbReference>
<feature type="compositionally biased region" description="Pro residues" evidence="1">
    <location>
        <begin position="770"/>
        <end position="782"/>
    </location>
</feature>
<feature type="compositionally biased region" description="Polar residues" evidence="1">
    <location>
        <begin position="748"/>
        <end position="759"/>
    </location>
</feature>
<feature type="compositionally biased region" description="Low complexity" evidence="1">
    <location>
        <begin position="842"/>
        <end position="853"/>
    </location>
</feature>
<feature type="compositionally biased region" description="Polar residues" evidence="1">
    <location>
        <begin position="893"/>
        <end position="910"/>
    </location>
</feature>
<dbReference type="EMBL" id="JAGTJR010000009">
    <property type="protein sequence ID" value="KAH7054533.1"/>
    <property type="molecule type" value="Genomic_DNA"/>
</dbReference>
<evidence type="ECO:0000259" key="2">
    <source>
        <dbReference type="PROSITE" id="PS50011"/>
    </source>
</evidence>
<dbReference type="Gene3D" id="1.10.510.10">
    <property type="entry name" value="Transferase(Phosphotransferase) domain 1"/>
    <property type="match status" value="1"/>
</dbReference>
<protein>
    <submittedName>
        <fullName evidence="3">Kinase-like domain-containing protein</fullName>
    </submittedName>
</protein>
<evidence type="ECO:0000313" key="3">
    <source>
        <dbReference type="EMBL" id="KAH7054533.1"/>
    </source>
</evidence>
<dbReference type="InterPro" id="IPR000719">
    <property type="entry name" value="Prot_kinase_dom"/>
</dbReference>
<reference evidence="3 4" key="1">
    <citation type="journal article" date="2021" name="Nat. Commun.">
        <title>Genetic determinants of endophytism in the Arabidopsis root mycobiome.</title>
        <authorList>
            <person name="Mesny F."/>
            <person name="Miyauchi S."/>
            <person name="Thiergart T."/>
            <person name="Pickel B."/>
            <person name="Atanasova L."/>
            <person name="Karlsson M."/>
            <person name="Huettel B."/>
            <person name="Barry K.W."/>
            <person name="Haridas S."/>
            <person name="Chen C."/>
            <person name="Bauer D."/>
            <person name="Andreopoulos W."/>
            <person name="Pangilinan J."/>
            <person name="LaButti K."/>
            <person name="Riley R."/>
            <person name="Lipzen A."/>
            <person name="Clum A."/>
            <person name="Drula E."/>
            <person name="Henrissat B."/>
            <person name="Kohler A."/>
            <person name="Grigoriev I.V."/>
            <person name="Martin F.M."/>
            <person name="Hacquard S."/>
        </authorList>
    </citation>
    <scope>NUCLEOTIDE SEQUENCE [LARGE SCALE GENOMIC DNA]</scope>
    <source>
        <strain evidence="3 4">MPI-SDFR-AT-0080</strain>
    </source>
</reference>
<feature type="domain" description="Protein kinase" evidence="2">
    <location>
        <begin position="36"/>
        <end position="352"/>
    </location>
</feature>
<dbReference type="Proteomes" id="UP000774617">
    <property type="component" value="Unassembled WGS sequence"/>
</dbReference>
<feature type="compositionally biased region" description="Low complexity" evidence="1">
    <location>
        <begin position="733"/>
        <end position="746"/>
    </location>
</feature>
<dbReference type="InterPro" id="IPR011989">
    <property type="entry name" value="ARM-like"/>
</dbReference>
<dbReference type="InterPro" id="IPR011009">
    <property type="entry name" value="Kinase-like_dom_sf"/>
</dbReference>
<feature type="compositionally biased region" description="Polar residues" evidence="1">
    <location>
        <begin position="791"/>
        <end position="841"/>
    </location>
</feature>
<dbReference type="Gene3D" id="3.30.200.20">
    <property type="entry name" value="Phosphorylase Kinase, domain 1"/>
    <property type="match status" value="1"/>
</dbReference>